<feature type="chain" id="PRO_5044560546" description="Chitin-binding type-2 domain-containing protein" evidence="1">
    <location>
        <begin position="25"/>
        <end position="236"/>
    </location>
</feature>
<dbReference type="VEuPathDB" id="VectorBase:MDOA006197"/>
<dbReference type="OrthoDB" id="8179045at2759"/>
<sequence>MLAFAIFKFLLLIFAFEIKNGVLAAECNVCTNTTQMACVSETEYQFCVNNLPTGSASSCPLGYVCSTTTSAICVSTTMNIPASCGSCNVCSTNLTFACTGTNTYALCLGTSVPSTTAVGSCGTNLVCNTNFAEMCVPAAAGVTATCTTTTTTSPTFPSLTTPSTLPTYAQYLCQIIRINARFTLPAEVDNTCRNYVYCFLTRNGTWSGQIYTCPGSTYFDPYSRYCVATRPTGCPF</sequence>
<evidence type="ECO:0000259" key="2">
    <source>
        <dbReference type="PROSITE" id="PS50940"/>
    </source>
</evidence>
<dbReference type="InterPro" id="IPR036508">
    <property type="entry name" value="Chitin-bd_dom_sf"/>
</dbReference>
<dbReference type="eggNOG" id="ENOG502TAWI">
    <property type="taxonomic scope" value="Eukaryota"/>
</dbReference>
<dbReference type="SUPFAM" id="SSF57625">
    <property type="entry name" value="Invertebrate chitin-binding proteins"/>
    <property type="match status" value="1"/>
</dbReference>
<feature type="signal peptide" evidence="1">
    <location>
        <begin position="1"/>
        <end position="24"/>
    </location>
</feature>
<accession>A0A1I8MLI7</accession>
<keyword evidence="1" id="KW-0732">Signal</keyword>
<dbReference type="GO" id="GO:0008061">
    <property type="term" value="F:chitin binding"/>
    <property type="evidence" value="ECO:0007669"/>
    <property type="project" value="InterPro"/>
</dbReference>
<dbReference type="PROSITE" id="PS50940">
    <property type="entry name" value="CHIT_BIND_II"/>
    <property type="match status" value="1"/>
</dbReference>
<dbReference type="AlphaFoldDB" id="A0A1I8MLI7"/>
<dbReference type="GO" id="GO:0005576">
    <property type="term" value="C:extracellular region"/>
    <property type="evidence" value="ECO:0007669"/>
    <property type="project" value="InterPro"/>
</dbReference>
<name>A0A1I8MLI7_MUSDO</name>
<proteinExistence type="predicted"/>
<dbReference type="KEGG" id="mde:101894581"/>
<dbReference type="InterPro" id="IPR002557">
    <property type="entry name" value="Chitin-bd_dom"/>
</dbReference>
<reference evidence="3" key="1">
    <citation type="submission" date="2020-05" db="UniProtKB">
        <authorList>
            <consortium name="EnsemblMetazoa"/>
        </authorList>
    </citation>
    <scope>IDENTIFICATION</scope>
    <source>
        <strain evidence="3">Aabys</strain>
    </source>
</reference>
<feature type="domain" description="Chitin-binding type-2" evidence="2">
    <location>
        <begin position="170"/>
        <end position="236"/>
    </location>
</feature>
<gene>
    <name evidence="3" type="primary">101894581</name>
</gene>
<dbReference type="EnsemblMetazoa" id="MDOA006197-RB">
    <property type="protein sequence ID" value="MDOA006197-PB"/>
    <property type="gene ID" value="MDOA006197"/>
</dbReference>
<protein>
    <recommendedName>
        <fullName evidence="2">Chitin-binding type-2 domain-containing protein</fullName>
    </recommendedName>
</protein>
<organism evidence="3">
    <name type="scientific">Musca domestica</name>
    <name type="common">House fly</name>
    <dbReference type="NCBI Taxonomy" id="7370"/>
    <lineage>
        <taxon>Eukaryota</taxon>
        <taxon>Metazoa</taxon>
        <taxon>Ecdysozoa</taxon>
        <taxon>Arthropoda</taxon>
        <taxon>Hexapoda</taxon>
        <taxon>Insecta</taxon>
        <taxon>Pterygota</taxon>
        <taxon>Neoptera</taxon>
        <taxon>Endopterygota</taxon>
        <taxon>Diptera</taxon>
        <taxon>Brachycera</taxon>
        <taxon>Muscomorpha</taxon>
        <taxon>Muscoidea</taxon>
        <taxon>Muscidae</taxon>
        <taxon>Musca</taxon>
    </lineage>
</organism>
<evidence type="ECO:0000313" key="3">
    <source>
        <dbReference type="EnsemblMetazoa" id="MDOA006197-PB"/>
    </source>
</evidence>
<dbReference type="RefSeq" id="XP_011290861.2">
    <property type="nucleotide sequence ID" value="XM_011292559.3"/>
</dbReference>
<dbReference type="Pfam" id="PF01607">
    <property type="entry name" value="CBM_14"/>
    <property type="match status" value="1"/>
</dbReference>
<evidence type="ECO:0000256" key="1">
    <source>
        <dbReference type="SAM" id="SignalP"/>
    </source>
</evidence>
<dbReference type="VEuPathDB" id="VectorBase:MDOMA2_000795"/>